<dbReference type="GO" id="GO:0051260">
    <property type="term" value="P:protein homooligomerization"/>
    <property type="evidence" value="ECO:0007669"/>
    <property type="project" value="InterPro"/>
</dbReference>
<dbReference type="FunFam" id="3.30.710.10:FF:000005">
    <property type="entry name" value="Potassium channel tetramerization domain-containing 17"/>
    <property type="match status" value="1"/>
</dbReference>
<dbReference type="InterPro" id="IPR003131">
    <property type="entry name" value="T1-type_BTB"/>
</dbReference>
<dbReference type="InterPro" id="IPR005828">
    <property type="entry name" value="MFS_sugar_transport-like"/>
</dbReference>
<evidence type="ECO:0000256" key="4">
    <source>
        <dbReference type="ARBA" id="ARBA00023136"/>
    </source>
</evidence>
<evidence type="ECO:0000256" key="3">
    <source>
        <dbReference type="ARBA" id="ARBA00022989"/>
    </source>
</evidence>
<dbReference type="AlphaFoldDB" id="A0AAF3ERW9"/>
<dbReference type="Gene3D" id="6.10.140.750">
    <property type="match status" value="1"/>
</dbReference>
<feature type="transmembrane region" description="Helical" evidence="5">
    <location>
        <begin position="340"/>
        <end position="360"/>
    </location>
</feature>
<dbReference type="InterPro" id="IPR036259">
    <property type="entry name" value="MFS_trans_sf"/>
</dbReference>
<protein>
    <recommendedName>
        <fullName evidence="10">Major facilitator superfamily (MFS) profile domain-containing protein</fullName>
    </recommendedName>
</protein>
<dbReference type="GO" id="GO:0015149">
    <property type="term" value="F:hexose transmembrane transporter activity"/>
    <property type="evidence" value="ECO:0007669"/>
    <property type="project" value="TreeGrafter"/>
</dbReference>
<feature type="transmembrane region" description="Helical" evidence="5">
    <location>
        <begin position="471"/>
        <end position="490"/>
    </location>
</feature>
<evidence type="ECO:0000313" key="9">
    <source>
        <dbReference type="WBParaSite" id="MBELARI_LOCUS16763"/>
    </source>
</evidence>
<dbReference type="InterPro" id="IPR011333">
    <property type="entry name" value="SKP1/BTB/POZ_sf"/>
</dbReference>
<evidence type="ECO:0000256" key="5">
    <source>
        <dbReference type="SAM" id="Phobius"/>
    </source>
</evidence>
<keyword evidence="4 5" id="KW-0472">Membrane</keyword>
<feature type="transmembrane region" description="Helical" evidence="5">
    <location>
        <begin position="99"/>
        <end position="118"/>
    </location>
</feature>
<reference evidence="9" key="1">
    <citation type="submission" date="2024-02" db="UniProtKB">
        <authorList>
            <consortium name="WormBaseParasite"/>
        </authorList>
    </citation>
    <scope>IDENTIFICATION</scope>
</reference>
<feature type="transmembrane region" description="Helical" evidence="5">
    <location>
        <begin position="440"/>
        <end position="459"/>
    </location>
</feature>
<proteinExistence type="predicted"/>
<dbReference type="SMART" id="SM00225">
    <property type="entry name" value="BTB"/>
    <property type="match status" value="1"/>
</dbReference>
<dbReference type="GO" id="GO:0016020">
    <property type="term" value="C:membrane"/>
    <property type="evidence" value="ECO:0007669"/>
    <property type="project" value="UniProtKB-SubCell"/>
</dbReference>
<dbReference type="Gene3D" id="3.30.710.10">
    <property type="entry name" value="Potassium Channel Kv1.1, Chain A"/>
    <property type="match status" value="1"/>
</dbReference>
<keyword evidence="2 5" id="KW-0812">Transmembrane</keyword>
<sequence>MNKPTKRSPLLENPDLKATYALPELAQFTRITNTQSTTSTNPPLKLVLIAIAVCMGGSFHFGFQLVITNPTQQVFIDFVNRCHIEHYGEHLGKEALDTLWSTIVALLFVGALFGSFVLRLTAEKLGRKNGLYLSFSLGQISIAMAVTSAWISSYELYILSRILLGISMTMSLGLAAIYLAEVSPKRCRGKVGLVTGSMIQVGTVFGSIIAMPNIFGTTNLWALIYVVEFFLMLASFACLPFLPESPCLLLSKGDEWNARRAVQFFHCCDETTALKVIDEMREDTAHSQKTMGMLEVMRDQKLRKRTFVGMVVAFVMAFSGIAVINGYAVEILKQTGLSQMEASIANVGFTLISLFAVYIAAKVVESNGRRSLLLFSNICILITNVIIVALMWIFSTTQWQFFGWMLIFAIGMFTLWFSIGPGPLCYFVSTELLPLKARSAAQGWTAAVQMACRSFLLMIYLPLKNATSQSFAYAFLFVIPVALSIAFLYYELPETKNKTPSEVDEEAARLPKLCGKLDGLNVLSSCHNRLLYKHQISYRSFASEKNSFGDKRKMNGFEGDSQSIDCNGTSTPSSYNGNGMSRKSSEAAWIKLNVGGQIFQTTKMTLCREESFLSKLIRDDGGLTSDRDESGAILIDRDPQYFAPILNYLRHGKLVINPGISLEGVLHEADFYNLPVLSHMVLERIKGKKLELSQKKTVYRVLQCHGEELTNCISNLSDGWKLDQLVPVASALYSSDIQREYLCVVSQECNQLAVDERESQDRAKLLQQRARNN</sequence>
<dbReference type="Proteomes" id="UP000887575">
    <property type="component" value="Unassembled WGS sequence"/>
</dbReference>
<feature type="transmembrane region" description="Helical" evidence="5">
    <location>
        <begin position="46"/>
        <end position="67"/>
    </location>
</feature>
<accession>A0AAF3ERW9</accession>
<evidence type="ECO:0000313" key="8">
    <source>
        <dbReference type="Proteomes" id="UP000887575"/>
    </source>
</evidence>
<dbReference type="PROSITE" id="PS50097">
    <property type="entry name" value="BTB"/>
    <property type="match status" value="1"/>
</dbReference>
<keyword evidence="3 5" id="KW-1133">Transmembrane helix</keyword>
<comment type="subcellular location">
    <subcellularLocation>
        <location evidence="1">Membrane</location>
        <topology evidence="1">Multi-pass membrane protein</topology>
    </subcellularLocation>
</comment>
<dbReference type="WBParaSite" id="MBELARI_LOCUS16763">
    <property type="protein sequence ID" value="MBELARI_LOCUS16763"/>
    <property type="gene ID" value="MBELARI_LOCUS16763"/>
</dbReference>
<dbReference type="Gene3D" id="3.30.70.2000">
    <property type="match status" value="1"/>
</dbReference>
<feature type="transmembrane region" description="Helical" evidence="5">
    <location>
        <begin position="191"/>
        <end position="214"/>
    </location>
</feature>
<keyword evidence="8" id="KW-1185">Reference proteome</keyword>
<dbReference type="SUPFAM" id="SSF103473">
    <property type="entry name" value="MFS general substrate transporter"/>
    <property type="match status" value="1"/>
</dbReference>
<feature type="domain" description="BTB" evidence="6">
    <location>
        <begin position="588"/>
        <end position="658"/>
    </location>
</feature>
<feature type="transmembrane region" description="Helical" evidence="5">
    <location>
        <begin position="372"/>
        <end position="395"/>
    </location>
</feature>
<feature type="transmembrane region" description="Helical" evidence="5">
    <location>
        <begin position="307"/>
        <end position="328"/>
    </location>
</feature>
<dbReference type="InterPro" id="IPR003663">
    <property type="entry name" value="Sugar/inositol_transpt"/>
</dbReference>
<feature type="domain" description="Major facilitator superfamily (MFS) profile" evidence="7">
    <location>
        <begin position="50"/>
        <end position="496"/>
    </location>
</feature>
<dbReference type="InterPro" id="IPR020846">
    <property type="entry name" value="MFS_dom"/>
</dbReference>
<evidence type="ECO:0000259" key="6">
    <source>
        <dbReference type="PROSITE" id="PS50097"/>
    </source>
</evidence>
<evidence type="ECO:0000256" key="2">
    <source>
        <dbReference type="ARBA" id="ARBA00022692"/>
    </source>
</evidence>
<dbReference type="PROSITE" id="PS50850">
    <property type="entry name" value="MFS"/>
    <property type="match status" value="1"/>
</dbReference>
<dbReference type="InterPro" id="IPR045263">
    <property type="entry name" value="GLUT"/>
</dbReference>
<dbReference type="PRINTS" id="PR00171">
    <property type="entry name" value="SUGRTRNSPORT"/>
</dbReference>
<dbReference type="Pfam" id="PF00083">
    <property type="entry name" value="Sugar_tr"/>
    <property type="match status" value="1"/>
</dbReference>
<dbReference type="CDD" id="cd18362">
    <property type="entry name" value="BTB_POZ_KCTD2-like"/>
    <property type="match status" value="1"/>
</dbReference>
<feature type="transmembrane region" description="Helical" evidence="5">
    <location>
        <begin position="220"/>
        <end position="242"/>
    </location>
</feature>
<dbReference type="InterPro" id="IPR000210">
    <property type="entry name" value="BTB/POZ_dom"/>
</dbReference>
<feature type="transmembrane region" description="Helical" evidence="5">
    <location>
        <begin position="401"/>
        <end position="428"/>
    </location>
</feature>
<dbReference type="SUPFAM" id="SSF54695">
    <property type="entry name" value="POZ domain"/>
    <property type="match status" value="1"/>
</dbReference>
<dbReference type="Gene3D" id="1.20.1250.20">
    <property type="entry name" value="MFS general substrate transporter like domains"/>
    <property type="match status" value="1"/>
</dbReference>
<evidence type="ECO:0000259" key="7">
    <source>
        <dbReference type="PROSITE" id="PS50850"/>
    </source>
</evidence>
<dbReference type="PANTHER" id="PTHR23503">
    <property type="entry name" value="SOLUTE CARRIER FAMILY 2"/>
    <property type="match status" value="1"/>
</dbReference>
<organism evidence="8 9">
    <name type="scientific">Mesorhabditis belari</name>
    <dbReference type="NCBI Taxonomy" id="2138241"/>
    <lineage>
        <taxon>Eukaryota</taxon>
        <taxon>Metazoa</taxon>
        <taxon>Ecdysozoa</taxon>
        <taxon>Nematoda</taxon>
        <taxon>Chromadorea</taxon>
        <taxon>Rhabditida</taxon>
        <taxon>Rhabditina</taxon>
        <taxon>Rhabditomorpha</taxon>
        <taxon>Rhabditoidea</taxon>
        <taxon>Rhabditidae</taxon>
        <taxon>Mesorhabditinae</taxon>
        <taxon>Mesorhabditis</taxon>
    </lineage>
</organism>
<feature type="transmembrane region" description="Helical" evidence="5">
    <location>
        <begin position="157"/>
        <end position="179"/>
    </location>
</feature>
<evidence type="ECO:0000256" key="1">
    <source>
        <dbReference type="ARBA" id="ARBA00004141"/>
    </source>
</evidence>
<name>A0AAF3ERW9_9BILA</name>
<feature type="transmembrane region" description="Helical" evidence="5">
    <location>
        <begin position="130"/>
        <end position="151"/>
    </location>
</feature>
<dbReference type="Pfam" id="PF02214">
    <property type="entry name" value="BTB_2"/>
    <property type="match status" value="1"/>
</dbReference>
<evidence type="ECO:0008006" key="10">
    <source>
        <dbReference type="Google" id="ProtNLM"/>
    </source>
</evidence>
<dbReference type="PANTHER" id="PTHR23503:SF17">
    <property type="entry name" value="MAJOR FACILITATOR SUPERFAMILY (MFS) PROFILE DOMAIN-CONTAINING PROTEIN"/>
    <property type="match status" value="1"/>
</dbReference>